<dbReference type="KEGG" id="cqi:110733037"/>
<evidence type="ECO:0000313" key="7">
    <source>
        <dbReference type="EnsemblPlants" id="AUR62024643-RA:cds"/>
    </source>
</evidence>
<evidence type="ECO:0000256" key="4">
    <source>
        <dbReference type="ARBA" id="ARBA00023163"/>
    </source>
</evidence>
<gene>
    <name evidence="7" type="primary">LOC110733037</name>
</gene>
<dbReference type="Proteomes" id="UP000596660">
    <property type="component" value="Unplaced"/>
</dbReference>
<evidence type="ECO:0000256" key="6">
    <source>
        <dbReference type="SAM" id="MobiDB-lite"/>
    </source>
</evidence>
<dbReference type="Gramene" id="AUR62024643-RA">
    <property type="protein sequence ID" value="AUR62024643-RA:cds"/>
    <property type="gene ID" value="AUR62024643"/>
</dbReference>
<dbReference type="Gene3D" id="1.10.10.10">
    <property type="entry name" value="Winged helix-like DNA-binding domain superfamily/Winged helix DNA-binding domain"/>
    <property type="match status" value="1"/>
</dbReference>
<dbReference type="GO" id="GO:0005666">
    <property type="term" value="C:RNA polymerase III complex"/>
    <property type="evidence" value="ECO:0007669"/>
    <property type="project" value="InterPro"/>
</dbReference>
<evidence type="ECO:0000256" key="1">
    <source>
        <dbReference type="ARBA" id="ARBA00004123"/>
    </source>
</evidence>
<protein>
    <recommendedName>
        <fullName evidence="9">DNA-directed RNA polymerase III subunit RPC6</fullName>
    </recommendedName>
</protein>
<keyword evidence="5" id="KW-0539">Nucleus</keyword>
<dbReference type="InterPro" id="IPR036390">
    <property type="entry name" value="WH_DNA-bd_sf"/>
</dbReference>
<comment type="similarity">
    <text evidence="2">Belongs to the eukaryotic RPC34/RPC39 RNA polymerase subunit family.</text>
</comment>
<name>A0A803M7H8_CHEQI</name>
<accession>A0A803M7H8</accession>
<dbReference type="OrthoDB" id="613763at2759"/>
<dbReference type="InterPro" id="IPR007832">
    <property type="entry name" value="RNA_pol_Rpc34"/>
</dbReference>
<dbReference type="SMR" id="A0A803M7H8"/>
<comment type="subcellular location">
    <subcellularLocation>
        <location evidence="1">Nucleus</location>
    </subcellularLocation>
</comment>
<dbReference type="OMA" id="VGTTKKC"/>
<evidence type="ECO:0000256" key="3">
    <source>
        <dbReference type="ARBA" id="ARBA00022478"/>
    </source>
</evidence>
<dbReference type="GO" id="GO:0006383">
    <property type="term" value="P:transcription by RNA polymerase III"/>
    <property type="evidence" value="ECO:0007669"/>
    <property type="project" value="InterPro"/>
</dbReference>
<dbReference type="GeneID" id="110733037"/>
<organism evidence="7 8">
    <name type="scientific">Chenopodium quinoa</name>
    <name type="common">Quinoa</name>
    <dbReference type="NCBI Taxonomy" id="63459"/>
    <lineage>
        <taxon>Eukaryota</taxon>
        <taxon>Viridiplantae</taxon>
        <taxon>Streptophyta</taxon>
        <taxon>Embryophyta</taxon>
        <taxon>Tracheophyta</taxon>
        <taxon>Spermatophyta</taxon>
        <taxon>Magnoliopsida</taxon>
        <taxon>eudicotyledons</taxon>
        <taxon>Gunneridae</taxon>
        <taxon>Pentapetalae</taxon>
        <taxon>Caryophyllales</taxon>
        <taxon>Chenopodiaceae</taxon>
        <taxon>Chenopodioideae</taxon>
        <taxon>Atripliceae</taxon>
        <taxon>Chenopodium</taxon>
    </lineage>
</organism>
<dbReference type="InterPro" id="IPR016049">
    <property type="entry name" value="RNA_pol_Rpc34-like"/>
</dbReference>
<evidence type="ECO:0008006" key="9">
    <source>
        <dbReference type="Google" id="ProtNLM"/>
    </source>
</evidence>
<dbReference type="Pfam" id="PF05158">
    <property type="entry name" value="RNA_pol_Rpc34"/>
    <property type="match status" value="1"/>
</dbReference>
<reference evidence="7" key="2">
    <citation type="submission" date="2021-03" db="UniProtKB">
        <authorList>
            <consortium name="EnsemblPlants"/>
        </authorList>
    </citation>
    <scope>IDENTIFICATION</scope>
</reference>
<evidence type="ECO:0000256" key="5">
    <source>
        <dbReference type="ARBA" id="ARBA00023242"/>
    </source>
</evidence>
<dbReference type="AlphaFoldDB" id="A0A803M7H8"/>
<reference evidence="7" key="1">
    <citation type="journal article" date="2017" name="Nature">
        <title>The genome of Chenopodium quinoa.</title>
        <authorList>
            <person name="Jarvis D.E."/>
            <person name="Ho Y.S."/>
            <person name="Lightfoot D.J."/>
            <person name="Schmoeckel S.M."/>
            <person name="Li B."/>
            <person name="Borm T.J.A."/>
            <person name="Ohyanagi H."/>
            <person name="Mineta K."/>
            <person name="Michell C.T."/>
            <person name="Saber N."/>
            <person name="Kharbatia N.M."/>
            <person name="Rupper R.R."/>
            <person name="Sharp A.R."/>
            <person name="Dally N."/>
            <person name="Boughton B.A."/>
            <person name="Woo Y.H."/>
            <person name="Gao G."/>
            <person name="Schijlen E.G.W.M."/>
            <person name="Guo X."/>
            <person name="Momin A.A."/>
            <person name="Negrao S."/>
            <person name="Al-Babili S."/>
            <person name="Gehring C."/>
            <person name="Roessner U."/>
            <person name="Jung C."/>
            <person name="Murphy K."/>
            <person name="Arold S.T."/>
            <person name="Gojobori T."/>
            <person name="van der Linden C.G."/>
            <person name="van Loo E.N."/>
            <person name="Jellen E.N."/>
            <person name="Maughan P.J."/>
            <person name="Tester M."/>
        </authorList>
    </citation>
    <scope>NUCLEOTIDE SEQUENCE [LARGE SCALE GENOMIC DNA]</scope>
    <source>
        <strain evidence="7">cv. PI 614886</strain>
    </source>
</reference>
<sequence>MSGRGGISGVKRPRPGSNGSKELTADEHNVYNLIKSKGDMGIWKGDIRKELNITNAKTIDNCVKSLLLKQMIKEVPNVQAKGKKRLMAMEFEPSKELTGGVWYHEGMLDEDLIDNLKRVCLQRLSKQKVATADGMRHEIKMTGVFQVDFTVEQMKDILDNLVLEKQISRVKSNGMGELASFPINAECYKLKSQRAKVGDFSMIPCGVCPRINHCAPDGVISPVTCVYYTKWLEF</sequence>
<proteinExistence type="inferred from homology"/>
<keyword evidence="3" id="KW-0240">DNA-directed RNA polymerase</keyword>
<keyword evidence="4" id="KW-0804">Transcription</keyword>
<evidence type="ECO:0000313" key="8">
    <source>
        <dbReference type="Proteomes" id="UP000596660"/>
    </source>
</evidence>
<dbReference type="SUPFAM" id="SSF46785">
    <property type="entry name" value="Winged helix' DNA-binding domain"/>
    <property type="match status" value="1"/>
</dbReference>
<dbReference type="InterPro" id="IPR036388">
    <property type="entry name" value="WH-like_DNA-bd_sf"/>
</dbReference>
<keyword evidence="8" id="KW-1185">Reference proteome</keyword>
<dbReference type="RefSeq" id="XP_021768744.1">
    <property type="nucleotide sequence ID" value="XM_021913052.1"/>
</dbReference>
<dbReference type="EnsemblPlants" id="AUR62024643-RA">
    <property type="protein sequence ID" value="AUR62024643-RA:cds"/>
    <property type="gene ID" value="AUR62024643"/>
</dbReference>
<dbReference type="PANTHER" id="PTHR12780">
    <property type="entry name" value="RNA POLYMERASE III DNA DIRECTED , 39KD SUBUNIT-RELATED"/>
    <property type="match status" value="1"/>
</dbReference>
<dbReference type="RefSeq" id="XP_021768745.1">
    <property type="nucleotide sequence ID" value="XM_021913053.1"/>
</dbReference>
<evidence type="ECO:0000256" key="2">
    <source>
        <dbReference type="ARBA" id="ARBA00011038"/>
    </source>
</evidence>
<feature type="region of interest" description="Disordered" evidence="6">
    <location>
        <begin position="1"/>
        <end position="24"/>
    </location>
</feature>